<accession>A0ABY5W9P8</accession>
<dbReference type="RefSeq" id="WP_259866332.1">
    <property type="nucleotide sequence ID" value="NZ_BAAAST010000004.1"/>
</dbReference>
<dbReference type="InterPro" id="IPR013154">
    <property type="entry name" value="ADH-like_N"/>
</dbReference>
<dbReference type="InterPro" id="IPR020843">
    <property type="entry name" value="ER"/>
</dbReference>
<organism evidence="4 5">
    <name type="scientific">Dactylosporangium fulvum</name>
    <dbReference type="NCBI Taxonomy" id="53359"/>
    <lineage>
        <taxon>Bacteria</taxon>
        <taxon>Bacillati</taxon>
        <taxon>Actinomycetota</taxon>
        <taxon>Actinomycetes</taxon>
        <taxon>Micromonosporales</taxon>
        <taxon>Micromonosporaceae</taxon>
        <taxon>Dactylosporangium</taxon>
    </lineage>
</organism>
<dbReference type="SUPFAM" id="SSF51735">
    <property type="entry name" value="NAD(P)-binding Rossmann-fold domains"/>
    <property type="match status" value="1"/>
</dbReference>
<dbReference type="Proteomes" id="UP001059617">
    <property type="component" value="Chromosome"/>
</dbReference>
<feature type="domain" description="Enoyl reductase (ER)" evidence="3">
    <location>
        <begin position="1"/>
        <end position="321"/>
    </location>
</feature>
<evidence type="ECO:0000313" key="4">
    <source>
        <dbReference type="EMBL" id="UWP86797.1"/>
    </source>
</evidence>
<dbReference type="PROSITE" id="PS01162">
    <property type="entry name" value="QOR_ZETA_CRYSTAL"/>
    <property type="match status" value="1"/>
</dbReference>
<dbReference type="Gene3D" id="3.90.180.10">
    <property type="entry name" value="Medium-chain alcohol dehydrogenases, catalytic domain"/>
    <property type="match status" value="1"/>
</dbReference>
<protein>
    <submittedName>
        <fullName evidence="4">NADPH:quinone oxidoreductase family protein</fullName>
    </submittedName>
</protein>
<keyword evidence="2" id="KW-0560">Oxidoreductase</keyword>
<dbReference type="SMART" id="SM00829">
    <property type="entry name" value="PKS_ER"/>
    <property type="match status" value="1"/>
</dbReference>
<dbReference type="Gene3D" id="3.40.50.720">
    <property type="entry name" value="NAD(P)-binding Rossmann-like Domain"/>
    <property type="match status" value="1"/>
</dbReference>
<dbReference type="InterPro" id="IPR036291">
    <property type="entry name" value="NAD(P)-bd_dom_sf"/>
</dbReference>
<sequence>MELVDIARPEPAAGQVLLKVAAAGVNYADTRMRAGSYVRQPALPVTPGFEVSGTVEVVGPGAAACAMDPSILAAGTPVIAGDATGGYAQFAVVPADLLFPLPPGKRLEDAAALPVNYLVAWLALHHKGGLRPGETVLVHAAGGGVGSAITQLARLAGARVVATASSVEKLTVARTAGADVTVNYTETDFVSQIRDILGEQQPIDLVLDSVGGPTLVHSLKLLSPWGRLVGFGQASDTPASLDVYASAIPNHLDLRFFARGTLCGSRHPRDRALLYEAMQQVVALWASGDIDPVTVHRLPLSQASQAHRRLGDRSAIGKILLDPEA</sequence>
<dbReference type="InterPro" id="IPR002364">
    <property type="entry name" value="Quin_OxRdtase/zeta-crystal_CS"/>
</dbReference>
<keyword evidence="5" id="KW-1185">Reference proteome</keyword>
<reference evidence="4" key="1">
    <citation type="submission" date="2021-04" db="EMBL/GenBank/DDBJ databases">
        <authorList>
            <person name="Hartkoorn R.C."/>
            <person name="Beaudoing E."/>
            <person name="Hot D."/>
        </authorList>
    </citation>
    <scope>NUCLEOTIDE SEQUENCE</scope>
    <source>
        <strain evidence="4">NRRL B-16292</strain>
    </source>
</reference>
<name>A0ABY5W9P8_9ACTN</name>
<dbReference type="SUPFAM" id="SSF50129">
    <property type="entry name" value="GroES-like"/>
    <property type="match status" value="1"/>
</dbReference>
<dbReference type="EMBL" id="CP073720">
    <property type="protein sequence ID" value="UWP86797.1"/>
    <property type="molecule type" value="Genomic_DNA"/>
</dbReference>
<gene>
    <name evidence="4" type="ORF">Dfulv_22160</name>
</gene>
<evidence type="ECO:0000256" key="2">
    <source>
        <dbReference type="ARBA" id="ARBA00023002"/>
    </source>
</evidence>
<evidence type="ECO:0000313" key="5">
    <source>
        <dbReference type="Proteomes" id="UP001059617"/>
    </source>
</evidence>
<dbReference type="InterPro" id="IPR013149">
    <property type="entry name" value="ADH-like_C"/>
</dbReference>
<dbReference type="InterPro" id="IPR011032">
    <property type="entry name" value="GroES-like_sf"/>
</dbReference>
<evidence type="ECO:0000256" key="1">
    <source>
        <dbReference type="ARBA" id="ARBA00022857"/>
    </source>
</evidence>
<dbReference type="Pfam" id="PF00107">
    <property type="entry name" value="ADH_zinc_N"/>
    <property type="match status" value="1"/>
</dbReference>
<dbReference type="PANTHER" id="PTHR48106">
    <property type="entry name" value="QUINONE OXIDOREDUCTASE PIG3-RELATED"/>
    <property type="match status" value="1"/>
</dbReference>
<dbReference type="Pfam" id="PF08240">
    <property type="entry name" value="ADH_N"/>
    <property type="match status" value="1"/>
</dbReference>
<reference evidence="4" key="2">
    <citation type="submission" date="2022-09" db="EMBL/GenBank/DDBJ databases">
        <title>Biosynthetic gene clusters of Dactylosporangioum fulvum.</title>
        <authorList>
            <person name="Caradec T."/>
        </authorList>
    </citation>
    <scope>NUCLEOTIDE SEQUENCE</scope>
    <source>
        <strain evidence="4">NRRL B-16292</strain>
    </source>
</reference>
<evidence type="ECO:0000259" key="3">
    <source>
        <dbReference type="SMART" id="SM00829"/>
    </source>
</evidence>
<proteinExistence type="predicted"/>
<dbReference type="CDD" id="cd08241">
    <property type="entry name" value="QOR1"/>
    <property type="match status" value="1"/>
</dbReference>
<keyword evidence="1" id="KW-0521">NADP</keyword>